<dbReference type="Proteomes" id="UP000014711">
    <property type="component" value="Segment"/>
</dbReference>
<protein>
    <recommendedName>
        <fullName evidence="4">DUF3127 domain-containing protein</fullName>
    </recommendedName>
</protein>
<reference evidence="2 3" key="1">
    <citation type="journal article" date="2013" name="Proc. Natl. Acad. Sci. U.S.A.">
        <title>Twelve previously unknown phage genera are ubiquitous in global oceans.</title>
        <authorList>
            <person name="Holmfeldt K."/>
            <person name="Solonenko N."/>
            <person name="Shah M."/>
            <person name="Corrier K."/>
            <person name="Riemann L."/>
            <person name="Verberkmoes N.C."/>
            <person name="Sullivan M.B."/>
        </authorList>
    </citation>
    <scope>NUCLEOTIDE SEQUENCE [LARGE SCALE GENOMIC DNA]</scope>
    <source>
        <strain evidence="2">Phi10:1</strain>
    </source>
</reference>
<dbReference type="RefSeq" id="YP_008241940.1">
    <property type="nucleotide sequence ID" value="NC_021802.1"/>
</dbReference>
<proteinExistence type="predicted"/>
<sequence length="127" mass="14158">MSELSVSGKLKKVLPVESGTAKASGKEWKKQQFVVSNNEGYEGKEQIFCFEVFGEEKVENLGKYHKEGDDITVKFNISTNEWNGKYFTSLSAWRIEKAEGSSTPPPVDDFQPALVDDGQGDESDLPF</sequence>
<name>S0A1J4_9CAUD</name>
<accession>S0A1J4</accession>
<dbReference type="InterPro" id="IPR021474">
    <property type="entry name" value="DUF3127"/>
</dbReference>
<evidence type="ECO:0008006" key="4">
    <source>
        <dbReference type="Google" id="ProtNLM"/>
    </source>
</evidence>
<reference evidence="3" key="2">
    <citation type="submission" date="2013-03" db="EMBL/GenBank/DDBJ databases">
        <title>The Cellulophaga phages: a novel, diverse, and globally ubiquitous model system.</title>
        <authorList>
            <person name="Holmfeldt K."/>
            <person name="Solonenko N."/>
            <person name="Shah M."/>
            <person name="Corrier K."/>
            <person name="Riemann L."/>
            <person name="VerBerkmoes N.C."/>
            <person name="Sullivan M.B."/>
        </authorList>
    </citation>
    <scope>NUCLEOTIDE SEQUENCE [LARGE SCALE GENOMIC DNA]</scope>
</reference>
<dbReference type="OrthoDB" id="40653at10239"/>
<gene>
    <name evidence="2" type="ORF">Phi10:1_gp021</name>
</gene>
<evidence type="ECO:0000256" key="1">
    <source>
        <dbReference type="SAM" id="MobiDB-lite"/>
    </source>
</evidence>
<dbReference type="KEGG" id="vg:16797015"/>
<feature type="compositionally biased region" description="Acidic residues" evidence="1">
    <location>
        <begin position="118"/>
        <end position="127"/>
    </location>
</feature>
<dbReference type="Pfam" id="PF11325">
    <property type="entry name" value="DUF3127"/>
    <property type="match status" value="1"/>
</dbReference>
<keyword evidence="3" id="KW-1185">Reference proteome</keyword>
<evidence type="ECO:0000313" key="2">
    <source>
        <dbReference type="EMBL" id="AGO48362.1"/>
    </source>
</evidence>
<dbReference type="EMBL" id="KC821618">
    <property type="protein sequence ID" value="AGO48362.1"/>
    <property type="molecule type" value="Genomic_DNA"/>
</dbReference>
<feature type="region of interest" description="Disordered" evidence="1">
    <location>
        <begin position="98"/>
        <end position="127"/>
    </location>
</feature>
<organism evidence="2 3">
    <name type="scientific">Cellulophaga phage phi10:1</name>
    <dbReference type="NCBI Taxonomy" id="1327981"/>
    <lineage>
        <taxon>Viruses</taxon>
        <taxon>Duplodnaviria</taxon>
        <taxon>Heunggongvirae</taxon>
        <taxon>Uroviricota</taxon>
        <taxon>Caudoviricetes</taxon>
        <taxon>Assiduviridae</taxon>
        <taxon>Cebadecemvirus</taxon>
        <taxon>Cebadecemvirus phi10una</taxon>
    </lineage>
</organism>
<dbReference type="GeneID" id="16797015"/>
<evidence type="ECO:0000313" key="3">
    <source>
        <dbReference type="Proteomes" id="UP000014711"/>
    </source>
</evidence>